<keyword evidence="7" id="KW-1185">Reference proteome</keyword>
<dbReference type="InterPro" id="IPR017871">
    <property type="entry name" value="ABC_transporter-like_CS"/>
</dbReference>
<dbReference type="InterPro" id="IPR027417">
    <property type="entry name" value="P-loop_NTPase"/>
</dbReference>
<dbReference type="InterPro" id="IPR003593">
    <property type="entry name" value="AAA+_ATPase"/>
</dbReference>
<keyword evidence="2" id="KW-0813">Transport</keyword>
<gene>
    <name evidence="6" type="ORF">GM920_01675</name>
</gene>
<dbReference type="SUPFAM" id="SSF52540">
    <property type="entry name" value="P-loop containing nucleoside triphosphate hydrolases"/>
    <property type="match status" value="1"/>
</dbReference>
<dbReference type="Pfam" id="PF00005">
    <property type="entry name" value="ABC_tran"/>
    <property type="match status" value="1"/>
</dbReference>
<dbReference type="SMART" id="SM00382">
    <property type="entry name" value="AAA"/>
    <property type="match status" value="1"/>
</dbReference>
<comment type="similarity">
    <text evidence="1">Belongs to the ABC transporter superfamily.</text>
</comment>
<dbReference type="Proteomes" id="UP000636110">
    <property type="component" value="Unassembled WGS sequence"/>
</dbReference>
<reference evidence="6 7" key="1">
    <citation type="submission" date="2019-11" db="EMBL/GenBank/DDBJ databases">
        <title>Description of Pedobacter sp. LMG 31462T.</title>
        <authorList>
            <person name="Carlier A."/>
            <person name="Qi S."/>
            <person name="Vandamme P."/>
        </authorList>
    </citation>
    <scope>NUCLEOTIDE SEQUENCE [LARGE SCALE GENOMIC DNA]</scope>
    <source>
        <strain evidence="6 7">LMG 31462</strain>
    </source>
</reference>
<dbReference type="InterPro" id="IPR003439">
    <property type="entry name" value="ABC_transporter-like_ATP-bd"/>
</dbReference>
<organism evidence="6 7">
    <name type="scientific">Pedobacter gandavensis</name>
    <dbReference type="NCBI Taxonomy" id="2679963"/>
    <lineage>
        <taxon>Bacteria</taxon>
        <taxon>Pseudomonadati</taxon>
        <taxon>Bacteroidota</taxon>
        <taxon>Sphingobacteriia</taxon>
        <taxon>Sphingobacteriales</taxon>
        <taxon>Sphingobacteriaceae</taxon>
        <taxon>Pedobacter</taxon>
    </lineage>
</organism>
<proteinExistence type="inferred from homology"/>
<dbReference type="EMBL" id="WNXC01000001">
    <property type="protein sequence ID" value="MBB2147610.1"/>
    <property type="molecule type" value="Genomic_DNA"/>
</dbReference>
<keyword evidence="3" id="KW-0547">Nucleotide-binding</keyword>
<dbReference type="GO" id="GO:0005524">
    <property type="term" value="F:ATP binding"/>
    <property type="evidence" value="ECO:0007669"/>
    <property type="project" value="UniProtKB-KW"/>
</dbReference>
<evidence type="ECO:0000256" key="2">
    <source>
        <dbReference type="ARBA" id="ARBA00022448"/>
    </source>
</evidence>
<evidence type="ECO:0000256" key="4">
    <source>
        <dbReference type="ARBA" id="ARBA00022840"/>
    </source>
</evidence>
<evidence type="ECO:0000313" key="7">
    <source>
        <dbReference type="Proteomes" id="UP000636110"/>
    </source>
</evidence>
<dbReference type="PANTHER" id="PTHR43117:SF4">
    <property type="entry name" value="OSMOPROTECTANT IMPORT ATP-BINDING PROTEIN OSMV"/>
    <property type="match status" value="1"/>
</dbReference>
<dbReference type="PROSITE" id="PS00211">
    <property type="entry name" value="ABC_TRANSPORTER_1"/>
    <property type="match status" value="1"/>
</dbReference>
<dbReference type="PROSITE" id="PS50893">
    <property type="entry name" value="ABC_TRANSPORTER_2"/>
    <property type="match status" value="1"/>
</dbReference>
<dbReference type="RefSeq" id="WP_182952877.1">
    <property type="nucleotide sequence ID" value="NZ_WNXC01000001.1"/>
</dbReference>
<evidence type="ECO:0000256" key="1">
    <source>
        <dbReference type="ARBA" id="ARBA00005417"/>
    </source>
</evidence>
<evidence type="ECO:0000259" key="5">
    <source>
        <dbReference type="PROSITE" id="PS50893"/>
    </source>
</evidence>
<evidence type="ECO:0000256" key="3">
    <source>
        <dbReference type="ARBA" id="ARBA00022741"/>
    </source>
</evidence>
<evidence type="ECO:0000313" key="6">
    <source>
        <dbReference type="EMBL" id="MBB2147610.1"/>
    </source>
</evidence>
<keyword evidence="4 6" id="KW-0067">ATP-binding</keyword>
<sequence>MIELSGVSKRFGNTQAVKDVSFTVESGETMVLLGTSGCGKTTTLKMINRLIEPDAGKISIHGQSASDEKPEMLRRKIGYVMQNIGLFPHYTISENIAIVPKLLKWTVEKTRERTHELLEKLRLSPDCLALFPHELSGGQQQRVGLARALVADPAILLMDEPFGALDNVTRSEIHVEFKALEELKRKTIVMVTHDVQEAFDLADRICLMNKGEVVQIGTAKDLLYRPVNDFARQFLDGARLALEFKCARIKDLWELLPQPATIRNDAAFSKDSGGIKDRFQSADLSVWLAITYFNFTENDYVSFILDNGPGWIKTFNFQELSQAFYRYQQQNIHE</sequence>
<feature type="domain" description="ABC transporter" evidence="5">
    <location>
        <begin position="2"/>
        <end position="235"/>
    </location>
</feature>
<name>A0ABR6EQT4_9SPHI</name>
<comment type="caution">
    <text evidence="6">The sequence shown here is derived from an EMBL/GenBank/DDBJ whole genome shotgun (WGS) entry which is preliminary data.</text>
</comment>
<accession>A0ABR6EQT4</accession>
<dbReference type="PANTHER" id="PTHR43117">
    <property type="entry name" value="OSMOPROTECTANT IMPORT ATP-BINDING PROTEIN OSMV"/>
    <property type="match status" value="1"/>
</dbReference>
<dbReference type="Gene3D" id="3.40.50.300">
    <property type="entry name" value="P-loop containing nucleotide triphosphate hydrolases"/>
    <property type="match status" value="1"/>
</dbReference>
<protein>
    <submittedName>
        <fullName evidence="6">ATP-binding cassette domain-containing protein</fullName>
    </submittedName>
</protein>